<keyword evidence="3" id="KW-1185">Reference proteome</keyword>
<dbReference type="AlphaFoldDB" id="A0A835BU22"/>
<feature type="domain" description="F-box protein AT5G49610-like beta-propeller" evidence="1">
    <location>
        <begin position="658"/>
        <end position="826"/>
    </location>
</feature>
<dbReference type="Proteomes" id="UP000636709">
    <property type="component" value="Unassembled WGS sequence"/>
</dbReference>
<proteinExistence type="predicted"/>
<protein>
    <recommendedName>
        <fullName evidence="1">F-box protein AT5G49610-like beta-propeller domain-containing protein</fullName>
    </recommendedName>
</protein>
<evidence type="ECO:0000313" key="2">
    <source>
        <dbReference type="EMBL" id="KAF8711591.1"/>
    </source>
</evidence>
<organism evidence="2 3">
    <name type="scientific">Digitaria exilis</name>
    <dbReference type="NCBI Taxonomy" id="1010633"/>
    <lineage>
        <taxon>Eukaryota</taxon>
        <taxon>Viridiplantae</taxon>
        <taxon>Streptophyta</taxon>
        <taxon>Embryophyta</taxon>
        <taxon>Tracheophyta</taxon>
        <taxon>Spermatophyta</taxon>
        <taxon>Magnoliopsida</taxon>
        <taxon>Liliopsida</taxon>
        <taxon>Poales</taxon>
        <taxon>Poaceae</taxon>
        <taxon>PACMAD clade</taxon>
        <taxon>Panicoideae</taxon>
        <taxon>Panicodae</taxon>
        <taxon>Paniceae</taxon>
        <taxon>Anthephorinae</taxon>
        <taxon>Digitaria</taxon>
    </lineage>
</organism>
<dbReference type="PANTHER" id="PTHR33207">
    <property type="entry name" value="F-BOX DOMAIN CONTAINING PROTEIN-RELATED"/>
    <property type="match status" value="1"/>
</dbReference>
<comment type="caution">
    <text evidence="2">The sequence shown here is derived from an EMBL/GenBank/DDBJ whole genome shotgun (WGS) entry which is preliminary data.</text>
</comment>
<gene>
    <name evidence="2" type="ORF">HU200_029042</name>
</gene>
<reference evidence="2" key="1">
    <citation type="submission" date="2020-07" db="EMBL/GenBank/DDBJ databases">
        <title>Genome sequence and genetic diversity analysis of an under-domesticated orphan crop, white fonio (Digitaria exilis).</title>
        <authorList>
            <person name="Bennetzen J.L."/>
            <person name="Chen S."/>
            <person name="Ma X."/>
            <person name="Wang X."/>
            <person name="Yssel A.E.J."/>
            <person name="Chaluvadi S.R."/>
            <person name="Johnson M."/>
            <person name="Gangashetty P."/>
            <person name="Hamidou F."/>
            <person name="Sanogo M.D."/>
            <person name="Zwaenepoel A."/>
            <person name="Wallace J."/>
            <person name="Van De Peer Y."/>
            <person name="Van Deynze A."/>
        </authorList>
    </citation>
    <scope>NUCLEOTIDE SEQUENCE</scope>
    <source>
        <tissue evidence="2">Leaves</tissue>
    </source>
</reference>
<evidence type="ECO:0000259" key="1">
    <source>
        <dbReference type="Pfam" id="PF23635"/>
    </source>
</evidence>
<name>A0A835BU22_9POAL</name>
<dbReference type="EMBL" id="JACEFO010001748">
    <property type="protein sequence ID" value="KAF8711591.1"/>
    <property type="molecule type" value="Genomic_DNA"/>
</dbReference>
<dbReference type="Pfam" id="PF23635">
    <property type="entry name" value="Beta-prop_AT5G49610-like"/>
    <property type="match status" value="2"/>
</dbReference>
<accession>A0A835BU22</accession>
<sequence length="827" mass="93062">MSTTKRATDSKCDRAHQYFSSILVVPMGVVEQGSAGIMPSVWSSLGRRYTTQLNDELKISLKSLHDEGTASSVLPVVAEHHVATLEGRRSNMAAAAGPTTISIHNLTNDLLGLDSPLCLVRVASTCKLWRHIVGGTGGAFLRRFRSLHPRAAIGTYYSINHHDNPPSYGYSHNWPEVDPVVFVPSSASASDGLKLSLDFVPPAADGPRELVDGRGSLLLLLREKERPEHLVCEPLTRKYQEIPPPDDRVCIIGAFLLDGNADQASGCIGMSMRNFRVCQREWHDVHQQGYDGVYLPRLDEVHLAGRTGGRIYWSCEDKQVMVLDESTLVFSTLVLSEHMKNWEEFGRKNMHADLRIVHLTAYGDLEVFSQTHGTETNWVLDMRVQIHEACRGLPGYEEMYFDQGTNIIDAEEGFVVLSPVMKTLLFSVDLETAELKREYRRKEYTGPANMAPAGATTSIHNLRDDHHWRRVADDAFLRRLGRSLHPPAVIGTYYSINQHDNPPSYGYSHNWPEVDPVFVPSWASASDGLQLSLDFVPPPADGPRELVDGRGSLLLLLREKERPEHLVCEPLTKKYQEIPPPDDRVCIIGAFLLDGDADQASGSGTIGMRNFRVLLVQYDHDEEHGLHTGHGYPTATVFTSGTRWHGVHQDNDGGVYLPRLEEVHLAGRTGGRIYWSCEDKQIMVLDESTLKFSTLVISEHMKNWEEFRRKNLRIVSARHGTVVRIVHLTADGDLEVFSQTHGTETWVLDMRVQILEACGELAGYEDMYFDRGTEIIDAEVGFVVLSPVKKTWLFSVDLQTMELKREYRRKEYTGPAFTYMRPWPPVM</sequence>
<evidence type="ECO:0000313" key="3">
    <source>
        <dbReference type="Proteomes" id="UP000636709"/>
    </source>
</evidence>
<feature type="domain" description="F-box protein AT5G49610-like beta-propeller" evidence="1">
    <location>
        <begin position="215"/>
        <end position="443"/>
    </location>
</feature>
<dbReference type="InterPro" id="IPR056594">
    <property type="entry name" value="AT5G49610-like_b-prop"/>
</dbReference>